<feature type="compositionally biased region" description="Low complexity" evidence="1">
    <location>
        <begin position="764"/>
        <end position="809"/>
    </location>
</feature>
<evidence type="ECO:0000256" key="1">
    <source>
        <dbReference type="SAM" id="MobiDB-lite"/>
    </source>
</evidence>
<evidence type="ECO:0000256" key="2">
    <source>
        <dbReference type="SAM" id="Phobius"/>
    </source>
</evidence>
<protein>
    <submittedName>
        <fullName evidence="3">ATPase</fullName>
        <ecNumber evidence="3">3.1.26.4</ecNumber>
    </submittedName>
</protein>
<dbReference type="PANTHER" id="PTHR31915:SF6">
    <property type="entry name" value="SKICH DOMAIN-CONTAINING PROTEIN"/>
    <property type="match status" value="1"/>
</dbReference>
<dbReference type="STRING" id="1227739.Hsw_4224"/>
<dbReference type="PATRIC" id="fig|1227739.3.peg.4370"/>
<feature type="transmembrane region" description="Helical" evidence="2">
    <location>
        <begin position="35"/>
        <end position="58"/>
    </location>
</feature>
<evidence type="ECO:0000313" key="3">
    <source>
        <dbReference type="EMBL" id="AHJ99819.1"/>
    </source>
</evidence>
<name>W8F334_9BACT</name>
<dbReference type="RefSeq" id="WP_231501338.1">
    <property type="nucleotide sequence ID" value="NZ_CP007145.1"/>
</dbReference>
<feature type="compositionally biased region" description="Polar residues" evidence="1">
    <location>
        <begin position="709"/>
        <end position="719"/>
    </location>
</feature>
<dbReference type="KEGG" id="hsw:Hsw_4224"/>
<feature type="region of interest" description="Disordered" evidence="1">
    <location>
        <begin position="521"/>
        <end position="543"/>
    </location>
</feature>
<accession>W8F334</accession>
<keyword evidence="2" id="KW-0472">Membrane</keyword>
<feature type="transmembrane region" description="Helical" evidence="2">
    <location>
        <begin position="70"/>
        <end position="92"/>
    </location>
</feature>
<dbReference type="PANTHER" id="PTHR31915">
    <property type="entry name" value="SKICH DOMAIN-CONTAINING PROTEIN"/>
    <property type="match status" value="1"/>
</dbReference>
<feature type="compositionally biased region" description="Low complexity" evidence="1">
    <location>
        <begin position="979"/>
        <end position="991"/>
    </location>
</feature>
<dbReference type="EMBL" id="CP007145">
    <property type="protein sequence ID" value="AHJ99819.1"/>
    <property type="molecule type" value="Genomic_DNA"/>
</dbReference>
<feature type="region of interest" description="Disordered" evidence="1">
    <location>
        <begin position="694"/>
        <end position="737"/>
    </location>
</feature>
<feature type="compositionally biased region" description="Basic and acidic residues" evidence="1">
    <location>
        <begin position="695"/>
        <end position="708"/>
    </location>
</feature>
<evidence type="ECO:0000313" key="4">
    <source>
        <dbReference type="Proteomes" id="UP000019423"/>
    </source>
</evidence>
<proteinExistence type="predicted"/>
<dbReference type="GO" id="GO:0004523">
    <property type="term" value="F:RNA-DNA hybrid ribonuclease activity"/>
    <property type="evidence" value="ECO:0007669"/>
    <property type="project" value="UniProtKB-EC"/>
</dbReference>
<feature type="region of interest" description="Disordered" evidence="1">
    <location>
        <begin position="939"/>
        <end position="997"/>
    </location>
</feature>
<keyword evidence="4" id="KW-1185">Reference proteome</keyword>
<feature type="region of interest" description="Disordered" evidence="1">
    <location>
        <begin position="1022"/>
        <end position="1047"/>
    </location>
</feature>
<dbReference type="HOGENOM" id="CLU_008611_0_0_10"/>
<keyword evidence="3" id="KW-0378">Hydrolase</keyword>
<feature type="transmembrane region" description="Helical" evidence="2">
    <location>
        <begin position="170"/>
        <end position="188"/>
    </location>
</feature>
<reference evidence="3 4" key="1">
    <citation type="submission" date="2014-01" db="EMBL/GenBank/DDBJ databases">
        <title>Complete genome sequence of ionizing-radiation resistance bacterium Hymenobacter swuensis DY53.</title>
        <authorList>
            <person name="Jung J.-H."/>
            <person name="Jeong S.-W."/>
            <person name="Joe M.-H."/>
            <person name="Cho y.-j."/>
            <person name="Kim M.-K."/>
            <person name="Lim S.-Y."/>
        </authorList>
    </citation>
    <scope>NUCLEOTIDE SEQUENCE [LARGE SCALE GENOMIC DNA]</scope>
    <source>
        <strain evidence="3 4">DY53</strain>
    </source>
</reference>
<keyword evidence="2" id="KW-0812">Transmembrane</keyword>
<gene>
    <name evidence="3" type="ORF">Hsw_4224</name>
</gene>
<sequence length="1149" mass="132290">MPGLGGTLMVVEKDPATTRALDDVLARLDAFKHKFYLNLLVRGLLVAGGLVLSLFLVFNLLEYFLYLPTWVRAGLLFGFVGGVAVAFFRWIWQPLAALTHLRRMLSDEQAARRVGELFPEVQDKLLNALQLRGQAQENALLAASLEQRAGQLRGVEFSQGINIQAQTRPLWKYVAVPAVVVMGLLLVYPRLFVQGTGRILNYNRTYSPPAPFRFVVENKQLTAFQGEDFSLNVAVEGEALPNEISIAFEGRQRRLTRTTGNLFRYDFRQLRRDVQFQLTAAGFSSEAYNLTVKTRPNLRDFVVRATYPAYLRRPAETLRNAGNLTVPEGTDLRWDFSTEATDQLRLQFRNPDETLTATSDDGQFLVSRRALRSQTYAVQLRNAASPNRDPIEYQLTVVPDQVPEVTLETFQDTTARRFLALGGNLRDDYGFSRLQLHYRVLSKGRPNAAYQMKALPLGTGPSQSYAYQWDARPLNLKPGDRLEYFVQAWDNDGVHGPKAARSRTAEFRLPGRAEQRQQLASQSQAVQSQLSQAAQQSKKMERELAKAEDKLKVKRDLNFQDRKQLKDMLDQKQQMDQAMDELKRQFEQLQEQQNELNPQKNEELAEKAKELQKLMEDLLDPETKKLYEELRKLLEQQQDQNQPDMQKLLQQLENKENTLQKELERALEMFKQLQFEQKQDQALEKLQQLAQEQQKLAEETQKNDKQNPDNKLSNEQQKANNEQLKNKQAEQQQQFDEVKQDLQDLKELDKQLDGQNGADEMKQDQQQVDEQQQQSQEQLGKNQNQKASQNQKQAAQKMQQMAQKMQQQMDQEESDEQQQNIDDLRDILENLLKLSFDQENLMKQFRQVDQSDPRFVQLGQTQRKLKDDARVVQDSLYALAKRVFQIKSFVTREVGEMNGRMDESLDQIRQRNVGRATSSQQLAMTSMNNLALMLNDALQQMQQQQRESQSQQQMQGGGKPGRKKKKGSSAGEGQMGRMQQQLNQQIQQLQQSGKTGRALSEELAKLAGQQQMLRQAMQDLERMQQKGGGKPGSNKDGQGQNGAGGLGDVKKMMEQTETDLVNKRLTEQTIMRQRQILTRLLEAEKSARERDQDDKREAQTAQNRPPVFPPAFQQYKRQQNRQTELLRTVPPTLTPYYQREVSEYFQKMK</sequence>
<keyword evidence="2" id="KW-1133">Transmembrane helix</keyword>
<feature type="compositionally biased region" description="Low complexity" evidence="1">
    <location>
        <begin position="521"/>
        <end position="537"/>
    </location>
</feature>
<dbReference type="InterPro" id="IPR051002">
    <property type="entry name" value="UBA_autophagy_assoc_protein"/>
</dbReference>
<feature type="region of interest" description="Disordered" evidence="1">
    <location>
        <begin position="1084"/>
        <end position="1112"/>
    </location>
</feature>
<feature type="compositionally biased region" description="Low complexity" evidence="1">
    <location>
        <begin position="939"/>
        <end position="954"/>
    </location>
</feature>
<feature type="region of interest" description="Disordered" evidence="1">
    <location>
        <begin position="756"/>
        <end position="819"/>
    </location>
</feature>
<dbReference type="AlphaFoldDB" id="W8F334"/>
<organism evidence="3 4">
    <name type="scientific">Hymenobacter swuensis DY53</name>
    <dbReference type="NCBI Taxonomy" id="1227739"/>
    <lineage>
        <taxon>Bacteria</taxon>
        <taxon>Pseudomonadati</taxon>
        <taxon>Bacteroidota</taxon>
        <taxon>Cytophagia</taxon>
        <taxon>Cytophagales</taxon>
        <taxon>Hymenobacteraceae</taxon>
        <taxon>Hymenobacter</taxon>
    </lineage>
</organism>
<dbReference type="Proteomes" id="UP000019423">
    <property type="component" value="Chromosome"/>
</dbReference>
<dbReference type="eggNOG" id="COG1196">
    <property type="taxonomic scope" value="Bacteria"/>
</dbReference>
<feature type="compositionally biased region" description="Basic and acidic residues" evidence="1">
    <location>
        <begin position="1084"/>
        <end position="1098"/>
    </location>
</feature>
<dbReference type="EC" id="3.1.26.4" evidence="3"/>